<feature type="region of interest" description="Disordered" evidence="1">
    <location>
        <begin position="77"/>
        <end position="127"/>
    </location>
</feature>
<evidence type="ECO:0000313" key="2">
    <source>
        <dbReference type="EMBL" id="THH27868.1"/>
    </source>
</evidence>
<feature type="compositionally biased region" description="Basic and acidic residues" evidence="1">
    <location>
        <begin position="1"/>
        <end position="11"/>
    </location>
</feature>
<evidence type="ECO:0000313" key="3">
    <source>
        <dbReference type="Proteomes" id="UP000308730"/>
    </source>
</evidence>
<proteinExistence type="predicted"/>
<dbReference type="EMBL" id="SGPM01000219">
    <property type="protein sequence ID" value="THH27868.1"/>
    <property type="molecule type" value="Genomic_DNA"/>
</dbReference>
<gene>
    <name evidence="2" type="ORF">EUX98_g6327</name>
</gene>
<dbReference type="Proteomes" id="UP000308730">
    <property type="component" value="Unassembled WGS sequence"/>
</dbReference>
<sequence>MSEGGEPHEVIDLTNIDSDSESDDEPYYREVAPLDETAHTQLHMVVSSLDQALLRQTIADLIDEDPYIARALYERFSADSESSGSEGGAVAPAADEGEEDEPASVAAGEDGAEPPPASSRNLYWCRR</sequence>
<accession>A0A4S4MRF9</accession>
<dbReference type="AlphaFoldDB" id="A0A4S4MRF9"/>
<protein>
    <submittedName>
        <fullName evidence="2">Uncharacterized protein</fullName>
    </submittedName>
</protein>
<name>A0A4S4MRF9_9APHY</name>
<feature type="region of interest" description="Disordered" evidence="1">
    <location>
        <begin position="1"/>
        <end position="29"/>
    </location>
</feature>
<evidence type="ECO:0000256" key="1">
    <source>
        <dbReference type="SAM" id="MobiDB-lite"/>
    </source>
</evidence>
<comment type="caution">
    <text evidence="2">The sequence shown here is derived from an EMBL/GenBank/DDBJ whole genome shotgun (WGS) entry which is preliminary data.</text>
</comment>
<reference evidence="2 3" key="1">
    <citation type="submission" date="2019-02" db="EMBL/GenBank/DDBJ databases">
        <title>Genome sequencing of the rare red list fungi Antrodiella citrinella (Flaviporus citrinellus).</title>
        <authorList>
            <person name="Buettner E."/>
            <person name="Kellner H."/>
        </authorList>
    </citation>
    <scope>NUCLEOTIDE SEQUENCE [LARGE SCALE GENOMIC DNA]</scope>
    <source>
        <strain evidence="2 3">DSM 108506</strain>
    </source>
</reference>
<keyword evidence="3" id="KW-1185">Reference proteome</keyword>
<organism evidence="2 3">
    <name type="scientific">Antrodiella citrinella</name>
    <dbReference type="NCBI Taxonomy" id="2447956"/>
    <lineage>
        <taxon>Eukaryota</taxon>
        <taxon>Fungi</taxon>
        <taxon>Dikarya</taxon>
        <taxon>Basidiomycota</taxon>
        <taxon>Agaricomycotina</taxon>
        <taxon>Agaricomycetes</taxon>
        <taxon>Polyporales</taxon>
        <taxon>Steccherinaceae</taxon>
        <taxon>Antrodiella</taxon>
    </lineage>
</organism>
<feature type="compositionally biased region" description="Low complexity" evidence="1">
    <location>
        <begin position="79"/>
        <end position="94"/>
    </location>
</feature>